<dbReference type="Pfam" id="PF13205">
    <property type="entry name" value="Big_5"/>
    <property type="match status" value="1"/>
</dbReference>
<keyword evidence="1 2" id="KW-0732">Signal</keyword>
<evidence type="ECO:0000256" key="1">
    <source>
        <dbReference type="ARBA" id="ARBA00022729"/>
    </source>
</evidence>
<feature type="chain" id="PRO_5011557771" description="SbsA Ig-like domain-containing protein" evidence="2">
    <location>
        <begin position="23"/>
        <end position="498"/>
    </location>
</feature>
<evidence type="ECO:0000256" key="2">
    <source>
        <dbReference type="SAM" id="SignalP"/>
    </source>
</evidence>
<dbReference type="InterPro" id="IPR032812">
    <property type="entry name" value="SbsA_Ig"/>
</dbReference>
<dbReference type="Proteomes" id="UP000199225">
    <property type="component" value="Unassembled WGS sequence"/>
</dbReference>
<evidence type="ECO:0000313" key="5">
    <source>
        <dbReference type="Proteomes" id="UP000199225"/>
    </source>
</evidence>
<reference evidence="5" key="1">
    <citation type="submission" date="2016-10" db="EMBL/GenBank/DDBJ databases">
        <authorList>
            <person name="Varghese N."/>
            <person name="Submissions S."/>
        </authorList>
    </citation>
    <scope>NUCLEOTIDE SEQUENCE [LARGE SCALE GENOMIC DNA]</scope>
    <source>
        <strain evidence="5">DSM 4771</strain>
    </source>
</reference>
<name>A0A1G8S4A8_9BACI</name>
<feature type="signal peptide" evidence="2">
    <location>
        <begin position="1"/>
        <end position="22"/>
    </location>
</feature>
<dbReference type="EMBL" id="FNEV01000003">
    <property type="protein sequence ID" value="SDJ24046.1"/>
    <property type="molecule type" value="Genomic_DNA"/>
</dbReference>
<dbReference type="STRING" id="86666.SAMN04490247_1246"/>
<keyword evidence="5" id="KW-1185">Reference proteome</keyword>
<organism evidence="4 5">
    <name type="scientific">Salimicrobium halophilum</name>
    <dbReference type="NCBI Taxonomy" id="86666"/>
    <lineage>
        <taxon>Bacteria</taxon>
        <taxon>Bacillati</taxon>
        <taxon>Bacillota</taxon>
        <taxon>Bacilli</taxon>
        <taxon>Bacillales</taxon>
        <taxon>Bacillaceae</taxon>
        <taxon>Salimicrobium</taxon>
    </lineage>
</organism>
<evidence type="ECO:0000259" key="3">
    <source>
        <dbReference type="Pfam" id="PF13205"/>
    </source>
</evidence>
<dbReference type="OrthoDB" id="2958497at2"/>
<accession>A0A1G8S4A8</accession>
<gene>
    <name evidence="4" type="ORF">SAMN04490247_1246</name>
</gene>
<proteinExistence type="predicted"/>
<dbReference type="AlphaFoldDB" id="A0A1G8S4A8"/>
<sequence>MYKTYVTIFIVLLLGSFSVVNAEESMETVSAEKEWKVEFNTPVTLESAEEAISLRNTETQQEVSVTMSYGNKKSIVVINPPDQGYTYDTTYSIQVSDEIRSTGGVKAENTFSKDFVVEKDTFASWHSVRTLDMKNETVVHLLADEPAPEVTEDTENRFDEYDATFKLGLESSSGKKVMDFPFEENKNISFLHNDRENIESLFRKIDDQVFIYSERADSSLTEDYAFYVTAEDIKPLNFSFEDGNTSSYILNTLGAFESLEGNKYLQSTYNNAVAKTLRTVYELDEETLTFREVSALTDDEIEAKAERGYKNAHRIIYDDLLAVHNGLYENRDYSRIKEELQPFLTDSMITNLEDPYYSICVACDSLILSSDWSWDIHKNVLENTPGRVIVETAETTGNLTSGGFDTITIIKENGAWKLDALDHQGFDGDRNLDLSASEAKTVAGHYVNVQGMRYVGSSKETVNVYDGENYETTVYHFMYNGTEYKVKAATGKVDQVFE</sequence>
<evidence type="ECO:0000313" key="4">
    <source>
        <dbReference type="EMBL" id="SDJ24046.1"/>
    </source>
</evidence>
<dbReference type="RefSeq" id="WP_093193004.1">
    <property type="nucleotide sequence ID" value="NZ_FNEV01000003.1"/>
</dbReference>
<protein>
    <recommendedName>
        <fullName evidence="3">SbsA Ig-like domain-containing protein</fullName>
    </recommendedName>
</protein>
<feature type="domain" description="SbsA Ig-like" evidence="3">
    <location>
        <begin position="27"/>
        <end position="106"/>
    </location>
</feature>